<dbReference type="AlphaFoldDB" id="A0AA39Q8M9"/>
<comment type="caution">
    <text evidence="2">The sequence shown here is derived from an EMBL/GenBank/DDBJ whole genome shotgun (WGS) entry which is preliminary data.</text>
</comment>
<reference evidence="2" key="1">
    <citation type="submission" date="2023-06" db="EMBL/GenBank/DDBJ databases">
        <authorList>
            <consortium name="Lawrence Berkeley National Laboratory"/>
            <person name="Ahrendt S."/>
            <person name="Sahu N."/>
            <person name="Indic B."/>
            <person name="Wong-Bajracharya J."/>
            <person name="Merenyi Z."/>
            <person name="Ke H.-M."/>
            <person name="Monk M."/>
            <person name="Kocsube S."/>
            <person name="Drula E."/>
            <person name="Lipzen A."/>
            <person name="Balint B."/>
            <person name="Henrissat B."/>
            <person name="Andreopoulos B."/>
            <person name="Martin F.M."/>
            <person name="Harder C.B."/>
            <person name="Rigling D."/>
            <person name="Ford K.L."/>
            <person name="Foster G.D."/>
            <person name="Pangilinan J."/>
            <person name="Papanicolaou A."/>
            <person name="Barry K."/>
            <person name="LaButti K."/>
            <person name="Viragh M."/>
            <person name="Koriabine M."/>
            <person name="Yan M."/>
            <person name="Riley R."/>
            <person name="Champramary S."/>
            <person name="Plett K.L."/>
            <person name="Tsai I.J."/>
            <person name="Slot J."/>
            <person name="Sipos G."/>
            <person name="Plett J."/>
            <person name="Nagy L.G."/>
            <person name="Grigoriev I.V."/>
        </authorList>
    </citation>
    <scope>NUCLEOTIDE SEQUENCE</scope>
    <source>
        <strain evidence="2">HWK02</strain>
    </source>
</reference>
<keyword evidence="3" id="KW-1185">Reference proteome</keyword>
<evidence type="ECO:0000313" key="3">
    <source>
        <dbReference type="Proteomes" id="UP001175228"/>
    </source>
</evidence>
<gene>
    <name evidence="2" type="ORF">EDD18DRAFT_1104175</name>
</gene>
<accession>A0AA39Q8M9</accession>
<sequence>MDTQSLRLQETWARPFLPTYRSVLCHGKHSLDAYLHGLFVAYHDRFRCSLGVPENPQDLNSVRAWKHNALTALAHLMLHVHTNHSVPISMSLPPIIPKDTQNSITMPTLSNIPGKNGWAAASSPNPPSNSSDTNNIVGEAPTVPCSSSSDQVTEKPMLEPQCTQKVPAKSSVLCKQSQSSSPDSSTEELPPLKKFHLIAENIITPILVEKIFVRRVYLLSNNSCHKLSHQQIRLSVTPINKFLFEAEPYWQILLKSLPH</sequence>
<evidence type="ECO:0000256" key="1">
    <source>
        <dbReference type="SAM" id="MobiDB-lite"/>
    </source>
</evidence>
<protein>
    <submittedName>
        <fullName evidence="2">Uncharacterized protein</fullName>
    </submittedName>
</protein>
<evidence type="ECO:0000313" key="2">
    <source>
        <dbReference type="EMBL" id="KAK0497615.1"/>
    </source>
</evidence>
<dbReference type="Proteomes" id="UP001175228">
    <property type="component" value="Unassembled WGS sequence"/>
</dbReference>
<dbReference type="EMBL" id="JAUEPU010000012">
    <property type="protein sequence ID" value="KAK0497615.1"/>
    <property type="molecule type" value="Genomic_DNA"/>
</dbReference>
<name>A0AA39Q8M9_9AGAR</name>
<feature type="compositionally biased region" description="Low complexity" evidence="1">
    <location>
        <begin position="119"/>
        <end position="131"/>
    </location>
</feature>
<feature type="region of interest" description="Disordered" evidence="1">
    <location>
        <begin position="115"/>
        <end position="157"/>
    </location>
</feature>
<proteinExistence type="predicted"/>
<organism evidence="2 3">
    <name type="scientific">Armillaria luteobubalina</name>
    <dbReference type="NCBI Taxonomy" id="153913"/>
    <lineage>
        <taxon>Eukaryota</taxon>
        <taxon>Fungi</taxon>
        <taxon>Dikarya</taxon>
        <taxon>Basidiomycota</taxon>
        <taxon>Agaricomycotina</taxon>
        <taxon>Agaricomycetes</taxon>
        <taxon>Agaricomycetidae</taxon>
        <taxon>Agaricales</taxon>
        <taxon>Marasmiineae</taxon>
        <taxon>Physalacriaceae</taxon>
        <taxon>Armillaria</taxon>
    </lineage>
</organism>